<dbReference type="Proteomes" id="UP000290809">
    <property type="component" value="Unassembled WGS sequence"/>
</dbReference>
<feature type="domain" description="Porphobilinogen deaminase C-terminal" evidence="9">
    <location>
        <begin position="245"/>
        <end position="303"/>
    </location>
</feature>
<dbReference type="CDD" id="cd13645">
    <property type="entry name" value="PBP2_HuPBGD_like"/>
    <property type="match status" value="1"/>
</dbReference>
<dbReference type="Pfam" id="PF01379">
    <property type="entry name" value="Porphobil_deam"/>
    <property type="match status" value="1"/>
</dbReference>
<proteinExistence type="inferred from homology"/>
<dbReference type="GO" id="GO:0004418">
    <property type="term" value="F:hydroxymethylbilane synthase activity"/>
    <property type="evidence" value="ECO:0007669"/>
    <property type="project" value="UniProtKB-EC"/>
</dbReference>
<comment type="pathway">
    <text evidence="2">Porphyrin-containing compound metabolism; protoporphyrin-IX biosynthesis; coproporphyrinogen-III from 5-aminolevulinate: step 2/4.</text>
</comment>
<dbReference type="PANTHER" id="PTHR11557:SF0">
    <property type="entry name" value="PORPHOBILINOGEN DEAMINASE"/>
    <property type="match status" value="1"/>
</dbReference>
<dbReference type="InterPro" id="IPR022419">
    <property type="entry name" value="Porphobilin_deaminase_cofac_BS"/>
</dbReference>
<dbReference type="SUPFAM" id="SSF53850">
    <property type="entry name" value="Periplasmic binding protein-like II"/>
    <property type="match status" value="1"/>
</dbReference>
<protein>
    <recommendedName>
        <fullName evidence="4">hydroxymethylbilane synthase</fullName>
        <ecNumber evidence="4">2.5.1.61</ecNumber>
    </recommendedName>
    <alternativeName>
        <fullName evidence="7">Hydroxymethylbilane synthase</fullName>
    </alternativeName>
</protein>
<keyword evidence="5" id="KW-0808">Transferase</keyword>
<dbReference type="UniPathway" id="UPA00251">
    <property type="reaction ID" value="UER00319"/>
</dbReference>
<sequence length="411" mass="44205">MLGPSPRTVVRVGSRRSNLALLQTEMAVNLLQKQNPHVLFEVVEMATVGDKILDVSLSKIGDKSLFTKELENALLSGEVDLVVHSLKDVPSILPSGLVLGCVFARASPDDVVLMAPHYRGRKLSDLPIGSTIGTSAVRRVATLTRKYPHLKFVSIRGNLNTRLAKLDTPPASKDNCCLTNPSQSYDAIILAKAGVERMGWSYRIDQVLTDSFYAVSQGALACECRQIDNFVMNLLSGIHDESAALTTIAERSLMRQLDGGCSIPIGVRSDLVLKGDLNYSQLTLHANILSVDGGKSVERSASVVFPDKMPINDCVESNCKLVQKSSGYDDVSTNTPIIESRGTSPTSPTKDELKAALDAASIFMGVLVTPSSEISRLRMAIAQSLGCVVAQSLLLSGADEILYEIRSQSSG</sequence>
<evidence type="ECO:0000256" key="6">
    <source>
        <dbReference type="ARBA" id="ARBA00023244"/>
    </source>
</evidence>
<dbReference type="PROSITE" id="PS00533">
    <property type="entry name" value="PORPHOBILINOGEN_DEAM"/>
    <property type="match status" value="1"/>
</dbReference>
<dbReference type="AlphaFoldDB" id="A0A430QIA4"/>
<evidence type="ECO:0000313" key="10">
    <source>
        <dbReference type="EMBL" id="RTG87417.1"/>
    </source>
</evidence>
<dbReference type="InterPro" id="IPR022417">
    <property type="entry name" value="Porphobilin_deaminase_N"/>
</dbReference>
<dbReference type="STRING" id="6184.A0A430QIA4"/>
<dbReference type="FunFam" id="3.40.190.10:FF:000005">
    <property type="entry name" value="Porphobilinogen deaminase"/>
    <property type="match status" value="1"/>
</dbReference>
<name>A0A430QIA4_SCHBO</name>
<evidence type="ECO:0000313" key="11">
    <source>
        <dbReference type="Proteomes" id="UP000290809"/>
    </source>
</evidence>
<comment type="similarity">
    <text evidence="3">Belongs to the HMBS family.</text>
</comment>
<keyword evidence="6" id="KW-0627">Porphyrin biosynthesis</keyword>
<evidence type="ECO:0000256" key="1">
    <source>
        <dbReference type="ARBA" id="ARBA00001916"/>
    </source>
</evidence>
<comment type="cofactor">
    <cofactor evidence="1">
        <name>dipyrromethane</name>
        <dbReference type="ChEBI" id="CHEBI:60342"/>
    </cofactor>
</comment>
<dbReference type="GO" id="GO:0006782">
    <property type="term" value="P:protoporphyrinogen IX biosynthetic process"/>
    <property type="evidence" value="ECO:0007669"/>
    <property type="project" value="UniProtKB-UniPathway"/>
</dbReference>
<dbReference type="InterPro" id="IPR036803">
    <property type="entry name" value="Porphobilinogen_deaminase_C_sf"/>
</dbReference>
<evidence type="ECO:0000256" key="3">
    <source>
        <dbReference type="ARBA" id="ARBA00005638"/>
    </source>
</evidence>
<comment type="caution">
    <text evidence="10">The sequence shown here is derived from an EMBL/GenBank/DDBJ whole genome shotgun (WGS) entry which is preliminary data.</text>
</comment>
<dbReference type="GO" id="GO:0005737">
    <property type="term" value="C:cytoplasm"/>
    <property type="evidence" value="ECO:0007669"/>
    <property type="project" value="TreeGrafter"/>
</dbReference>
<dbReference type="EC" id="2.5.1.61" evidence="4"/>
<evidence type="ECO:0000259" key="9">
    <source>
        <dbReference type="Pfam" id="PF03900"/>
    </source>
</evidence>
<dbReference type="InterPro" id="IPR000860">
    <property type="entry name" value="HemC"/>
</dbReference>
<dbReference type="NCBIfam" id="TIGR00212">
    <property type="entry name" value="hemC"/>
    <property type="match status" value="1"/>
</dbReference>
<gene>
    <name evidence="10" type="ORF">DC041_0002550</name>
</gene>
<reference evidence="10 11" key="1">
    <citation type="journal article" date="2019" name="PLoS Pathog.">
        <title>Genome sequence of the bovine parasite Schistosoma bovis Tanzania.</title>
        <authorList>
            <person name="Oey H."/>
            <person name="Zakrzewski M."/>
            <person name="Gobert G."/>
            <person name="Gravermann K."/>
            <person name="Stoye J."/>
            <person name="Jones M."/>
            <person name="Mcmanus D."/>
            <person name="Krause L."/>
        </authorList>
    </citation>
    <scope>NUCLEOTIDE SEQUENCE [LARGE SCALE GENOMIC DNA]</scope>
    <source>
        <strain evidence="10 11">TAN1997</strain>
    </source>
</reference>
<dbReference type="PRINTS" id="PR00151">
    <property type="entry name" value="PORPHBDMNASE"/>
</dbReference>
<feature type="domain" description="Porphobilinogen deaminase N-terminal" evidence="8">
    <location>
        <begin position="10"/>
        <end position="231"/>
    </location>
</feature>
<dbReference type="FunFam" id="3.40.190.10:FF:000260">
    <property type="entry name" value="Porphobilinogen deaminase"/>
    <property type="match status" value="1"/>
</dbReference>
<evidence type="ECO:0000256" key="5">
    <source>
        <dbReference type="ARBA" id="ARBA00022679"/>
    </source>
</evidence>
<accession>A0A430QIA4</accession>
<dbReference type="PANTHER" id="PTHR11557">
    <property type="entry name" value="PORPHOBILINOGEN DEAMINASE"/>
    <property type="match status" value="1"/>
</dbReference>
<dbReference type="InterPro" id="IPR022418">
    <property type="entry name" value="Porphobilinogen_deaminase_C"/>
</dbReference>
<dbReference type="Gene3D" id="3.30.160.40">
    <property type="entry name" value="Porphobilinogen deaminase, C-terminal domain"/>
    <property type="match status" value="1"/>
</dbReference>
<dbReference type="Pfam" id="PF03900">
    <property type="entry name" value="Porphobil_deamC"/>
    <property type="match status" value="1"/>
</dbReference>
<organism evidence="10 11">
    <name type="scientific">Schistosoma bovis</name>
    <name type="common">Blood fluke</name>
    <dbReference type="NCBI Taxonomy" id="6184"/>
    <lineage>
        <taxon>Eukaryota</taxon>
        <taxon>Metazoa</taxon>
        <taxon>Spiralia</taxon>
        <taxon>Lophotrochozoa</taxon>
        <taxon>Platyhelminthes</taxon>
        <taxon>Trematoda</taxon>
        <taxon>Digenea</taxon>
        <taxon>Strigeidida</taxon>
        <taxon>Schistosomatoidea</taxon>
        <taxon>Schistosomatidae</taxon>
        <taxon>Schistosoma</taxon>
    </lineage>
</organism>
<dbReference type="EMBL" id="QMKO01001681">
    <property type="protein sequence ID" value="RTG87417.1"/>
    <property type="molecule type" value="Genomic_DNA"/>
</dbReference>
<dbReference type="SUPFAM" id="SSF54782">
    <property type="entry name" value="Porphobilinogen deaminase (hydroxymethylbilane synthase), C-terminal domain"/>
    <property type="match status" value="1"/>
</dbReference>
<evidence type="ECO:0000256" key="2">
    <source>
        <dbReference type="ARBA" id="ARBA00004735"/>
    </source>
</evidence>
<dbReference type="Gene3D" id="3.40.190.10">
    <property type="entry name" value="Periplasmic binding protein-like II"/>
    <property type="match status" value="2"/>
</dbReference>
<evidence type="ECO:0000259" key="8">
    <source>
        <dbReference type="Pfam" id="PF01379"/>
    </source>
</evidence>
<evidence type="ECO:0000256" key="4">
    <source>
        <dbReference type="ARBA" id="ARBA00012655"/>
    </source>
</evidence>
<keyword evidence="11" id="KW-1185">Reference proteome</keyword>
<evidence type="ECO:0000256" key="7">
    <source>
        <dbReference type="ARBA" id="ARBA00033064"/>
    </source>
</evidence>